<organism evidence="2 3">
    <name type="scientific">Cercophora newfieldiana</name>
    <dbReference type="NCBI Taxonomy" id="92897"/>
    <lineage>
        <taxon>Eukaryota</taxon>
        <taxon>Fungi</taxon>
        <taxon>Dikarya</taxon>
        <taxon>Ascomycota</taxon>
        <taxon>Pezizomycotina</taxon>
        <taxon>Sordariomycetes</taxon>
        <taxon>Sordariomycetidae</taxon>
        <taxon>Sordariales</taxon>
        <taxon>Lasiosphaeriaceae</taxon>
        <taxon>Cercophora</taxon>
    </lineage>
</organism>
<reference evidence="2" key="1">
    <citation type="submission" date="2023-06" db="EMBL/GenBank/DDBJ databases">
        <title>Genome-scale phylogeny and comparative genomics of the fungal order Sordariales.</title>
        <authorList>
            <consortium name="Lawrence Berkeley National Laboratory"/>
            <person name="Hensen N."/>
            <person name="Bonometti L."/>
            <person name="Westerberg I."/>
            <person name="Brannstrom I.O."/>
            <person name="Guillou S."/>
            <person name="Cros-Aarteil S."/>
            <person name="Calhoun S."/>
            <person name="Haridas S."/>
            <person name="Kuo A."/>
            <person name="Mondo S."/>
            <person name="Pangilinan J."/>
            <person name="Riley R."/>
            <person name="Labutti K."/>
            <person name="Andreopoulos B."/>
            <person name="Lipzen A."/>
            <person name="Chen C."/>
            <person name="Yanf M."/>
            <person name="Daum C."/>
            <person name="Ng V."/>
            <person name="Clum A."/>
            <person name="Steindorff A."/>
            <person name="Ohm R."/>
            <person name="Martin F."/>
            <person name="Silar P."/>
            <person name="Natvig D."/>
            <person name="Lalanne C."/>
            <person name="Gautier V."/>
            <person name="Ament-Velasquez S.L."/>
            <person name="Kruys A."/>
            <person name="Hutchinson M.I."/>
            <person name="Powell A.J."/>
            <person name="Barry K."/>
            <person name="Miller A.N."/>
            <person name="Grigoriev I.V."/>
            <person name="Debuchy R."/>
            <person name="Gladieux P."/>
            <person name="Thoren M.H."/>
            <person name="Johannesson H."/>
        </authorList>
    </citation>
    <scope>NUCLEOTIDE SEQUENCE</scope>
    <source>
        <strain evidence="2">SMH2532-1</strain>
    </source>
</reference>
<keyword evidence="3" id="KW-1185">Reference proteome</keyword>
<dbReference type="AlphaFoldDB" id="A0AA39XRV9"/>
<comment type="caution">
    <text evidence="2">The sequence shown here is derived from an EMBL/GenBank/DDBJ whole genome shotgun (WGS) entry which is preliminary data.</text>
</comment>
<protein>
    <submittedName>
        <fullName evidence="2">Uncharacterized protein</fullName>
    </submittedName>
</protein>
<sequence length="258" mass="28486">MPPPLAAAKRARPNSPQGGEGATAEEDDSVDLAKITGFFDKNTSDKMSAFCVGFHSRVSTPTAEAFDEMLRLPDDPRWTDEMQANLMATWEGENPIRECLEAEEPGNVKEQVTLALKFCLLSLAFSPSRPRASPSLSSPSPRPSCQAQEVSIVDYSNTPPTIDSERAAKTDHPASHRVEIPDPRCGHTDQRDSHERSTLAHCNSASLELEQRPSWQMQALPRECTRVRIRSATCPSPILPKYNLATVGRHIADWHGCR</sequence>
<feature type="region of interest" description="Disordered" evidence="1">
    <location>
        <begin position="1"/>
        <end position="28"/>
    </location>
</feature>
<dbReference type="EMBL" id="JAULSV010000007">
    <property type="protein sequence ID" value="KAK0639089.1"/>
    <property type="molecule type" value="Genomic_DNA"/>
</dbReference>
<evidence type="ECO:0000313" key="2">
    <source>
        <dbReference type="EMBL" id="KAK0639089.1"/>
    </source>
</evidence>
<evidence type="ECO:0000313" key="3">
    <source>
        <dbReference type="Proteomes" id="UP001174936"/>
    </source>
</evidence>
<feature type="compositionally biased region" description="Basic and acidic residues" evidence="1">
    <location>
        <begin position="163"/>
        <end position="194"/>
    </location>
</feature>
<accession>A0AA39XRV9</accession>
<gene>
    <name evidence="2" type="ORF">B0T16DRAFT_517789</name>
</gene>
<dbReference type="Proteomes" id="UP001174936">
    <property type="component" value="Unassembled WGS sequence"/>
</dbReference>
<evidence type="ECO:0000256" key="1">
    <source>
        <dbReference type="SAM" id="MobiDB-lite"/>
    </source>
</evidence>
<proteinExistence type="predicted"/>
<feature type="region of interest" description="Disordered" evidence="1">
    <location>
        <begin position="156"/>
        <end position="194"/>
    </location>
</feature>
<name>A0AA39XRV9_9PEZI</name>